<gene>
    <name evidence="5" type="ORF">RMCT_3466</name>
</gene>
<evidence type="ECO:0000313" key="6">
    <source>
        <dbReference type="Proteomes" id="UP000069654"/>
    </source>
</evidence>
<comment type="similarity">
    <text evidence="1">Belongs to the glycosyltransferase 2 family.</text>
</comment>
<dbReference type="AlphaFoldDB" id="A0A100XH76"/>
<dbReference type="OMA" id="GYHPRYF"/>
<comment type="caution">
    <text evidence="5">The sequence shown here is derived from an EMBL/GenBank/DDBJ whole genome shotgun (WGS) entry which is preliminary data.</text>
</comment>
<dbReference type="OrthoDB" id="9787979at2"/>
<feature type="domain" description="Glycosyltransferase 2-like" evidence="4">
    <location>
        <begin position="8"/>
        <end position="168"/>
    </location>
</feature>
<dbReference type="InterPro" id="IPR029044">
    <property type="entry name" value="Nucleotide-diphossugar_trans"/>
</dbReference>
<dbReference type="SUPFAM" id="SSF53448">
    <property type="entry name" value="Nucleotide-diphospho-sugar transferases"/>
    <property type="match status" value="1"/>
</dbReference>
<evidence type="ECO:0000313" key="5">
    <source>
        <dbReference type="EMBL" id="GAT16497.1"/>
    </source>
</evidence>
<dbReference type="PANTHER" id="PTHR43685:SF5">
    <property type="entry name" value="GLYCOSYLTRANSFERASE EPSE-RELATED"/>
    <property type="match status" value="1"/>
</dbReference>
<protein>
    <submittedName>
        <fullName evidence="5">Transferase</fullName>
    </submittedName>
</protein>
<keyword evidence="3 5" id="KW-0808">Transferase</keyword>
<proteinExistence type="inferred from homology"/>
<reference evidence="6" key="2">
    <citation type="submission" date="2016-02" db="EMBL/GenBank/DDBJ databases">
        <title>Draft genome sequence of five rapidly growing Mycobacterium species.</title>
        <authorList>
            <person name="Katahira K."/>
            <person name="Gotou Y."/>
            <person name="Iida K."/>
            <person name="Ogura Y."/>
            <person name="Hayashi T."/>
        </authorList>
    </citation>
    <scope>NUCLEOTIDE SEQUENCE [LARGE SCALE GENOMIC DNA]</scope>
    <source>
        <strain evidence="6">JCM6362</strain>
    </source>
</reference>
<dbReference type="EMBL" id="BCTB01000045">
    <property type="protein sequence ID" value="GAT16497.1"/>
    <property type="molecule type" value="Genomic_DNA"/>
</dbReference>
<name>A0A100XH76_MYCTH</name>
<dbReference type="Gene3D" id="3.90.550.10">
    <property type="entry name" value="Spore Coat Polysaccharide Biosynthesis Protein SpsA, Chain A"/>
    <property type="match status" value="1"/>
</dbReference>
<dbReference type="InterPro" id="IPR050834">
    <property type="entry name" value="Glycosyltransf_2"/>
</dbReference>
<organism evidence="5 6">
    <name type="scientific">Mycolicibacterium thermoresistibile</name>
    <name type="common">Mycobacterium thermoresistibile</name>
    <dbReference type="NCBI Taxonomy" id="1797"/>
    <lineage>
        <taxon>Bacteria</taxon>
        <taxon>Bacillati</taxon>
        <taxon>Actinomycetota</taxon>
        <taxon>Actinomycetes</taxon>
        <taxon>Mycobacteriales</taxon>
        <taxon>Mycobacteriaceae</taxon>
        <taxon>Mycolicibacterium</taxon>
    </lineage>
</organism>
<dbReference type="Pfam" id="PF00535">
    <property type="entry name" value="Glycos_transf_2"/>
    <property type="match status" value="1"/>
</dbReference>
<dbReference type="GO" id="GO:0016757">
    <property type="term" value="F:glycosyltransferase activity"/>
    <property type="evidence" value="ECO:0007669"/>
    <property type="project" value="UniProtKB-KW"/>
</dbReference>
<evidence type="ECO:0000256" key="1">
    <source>
        <dbReference type="ARBA" id="ARBA00006739"/>
    </source>
</evidence>
<dbReference type="STRING" id="1797.RMCT_3466"/>
<evidence type="ECO:0000259" key="4">
    <source>
        <dbReference type="Pfam" id="PF00535"/>
    </source>
</evidence>
<reference evidence="5 6" key="1">
    <citation type="journal article" date="2016" name="Genome Announc.">
        <title>Draft Genome Sequences of Five Rapidly Growing Mycobacterium Species, M. thermoresistibile, M. fortuitum subsp. acetamidolyticum, M. canariasense, M. brisbanense, and M. novocastrense.</title>
        <authorList>
            <person name="Katahira K."/>
            <person name="Ogura Y."/>
            <person name="Gotoh Y."/>
            <person name="Hayashi T."/>
        </authorList>
    </citation>
    <scope>NUCLEOTIDE SEQUENCE [LARGE SCALE GENOMIC DNA]</scope>
    <source>
        <strain evidence="5 6">JCM6362</strain>
    </source>
</reference>
<dbReference type="RefSeq" id="WP_003923632.1">
    <property type="nucleotide sequence ID" value="NZ_BCTB01000045.1"/>
</dbReference>
<accession>A0A100XH76</accession>
<dbReference type="PANTHER" id="PTHR43685">
    <property type="entry name" value="GLYCOSYLTRANSFERASE"/>
    <property type="match status" value="1"/>
</dbReference>
<sequence length="303" mass="32914">MTASTRLSFVIASRNRAAELASVVNRLLDTTPCPVIVVDNASDDHSVDVITRIAARSANRVQVIELDSNRGAVGRNAGVAASRTPYVAFCDDDSWWEPDALALGVETFDRYPRVGLLAARTTVLPGGRIDPFSIELARSPLGHRPDLPGPSILGFMSCAAMVRTAAFQAAGGFSDILHFRGEEQLLALDMAALGWELCYLAELLAVHQPSSVRATTAAQDARVLRNDVLTTWLRRPVPQCARAFGRLLRAAGRDRDHARAALEALGRAPAVAAERRRLPARVERSLALLEARERPRVQARNGR</sequence>
<evidence type="ECO:0000256" key="2">
    <source>
        <dbReference type="ARBA" id="ARBA00022676"/>
    </source>
</evidence>
<evidence type="ECO:0000256" key="3">
    <source>
        <dbReference type="ARBA" id="ARBA00022679"/>
    </source>
</evidence>
<dbReference type="Proteomes" id="UP000069654">
    <property type="component" value="Unassembled WGS sequence"/>
</dbReference>
<keyword evidence="2" id="KW-0328">Glycosyltransferase</keyword>
<dbReference type="InterPro" id="IPR001173">
    <property type="entry name" value="Glyco_trans_2-like"/>
</dbReference>